<dbReference type="KEGG" id="cmet:K6K41_25455"/>
<feature type="domain" description="ATP-grasp fold PylC-type" evidence="1">
    <location>
        <begin position="93"/>
        <end position="249"/>
    </location>
</feature>
<dbReference type="GO" id="GO:0046872">
    <property type="term" value="F:metal ion binding"/>
    <property type="evidence" value="ECO:0007669"/>
    <property type="project" value="InterPro"/>
</dbReference>
<evidence type="ECO:0000259" key="2">
    <source>
        <dbReference type="Pfam" id="PF18301"/>
    </source>
</evidence>
<name>A0A9E6REE0_9HYPH</name>
<sequence>MMRDALLRDLSELAGVEAVATSDDRLAPPPCGEIHDVRERDDVWKAWASLARGCDVAWPIAPETGGVLSRLARLLGETGVDVIGPSEEAIAIASSKFLTAQRLRERGVPTPPVWRVSAAPDHTSPVVVKPDDGAGCDATLFLEEPPASIPAGSIVQPFVAGEAASLTVLRAHGATRLLSANRQHVAIEDGAFRFQGLTVGAIEDADGRLAALARAVGDALPGLDGIFGIDLVLGADGPVVIEINPRLTTAYCGLRESLGLNPVSLVPPFDVAPLAAWAGARPVEVRL</sequence>
<dbReference type="Pfam" id="PF18301">
    <property type="entry name" value="preATP-grasp_3"/>
    <property type="match status" value="1"/>
</dbReference>
<evidence type="ECO:0000259" key="1">
    <source>
        <dbReference type="Pfam" id="PF02655"/>
    </source>
</evidence>
<gene>
    <name evidence="3" type="ORF">K6K41_25455</name>
</gene>
<dbReference type="AlphaFoldDB" id="A0A9E6REE0"/>
<reference evidence="3" key="1">
    <citation type="submission" date="2021-08" db="EMBL/GenBank/DDBJ databases">
        <authorList>
            <person name="Zhang H."/>
            <person name="Xu M."/>
            <person name="Yu Z."/>
            <person name="Yang L."/>
            <person name="Cai Y."/>
        </authorList>
    </citation>
    <scope>NUCLEOTIDE SEQUENCE</scope>
    <source>
        <strain evidence="3">CHL1</strain>
    </source>
</reference>
<evidence type="ECO:0000313" key="4">
    <source>
        <dbReference type="Proteomes" id="UP000825701"/>
    </source>
</evidence>
<dbReference type="InterPro" id="IPR040803">
    <property type="entry name" value="MfnD_preATP-grasp"/>
</dbReference>
<proteinExistence type="predicted"/>
<organism evidence="3 4">
    <name type="scientific">Chenggangzhangella methanolivorans</name>
    <dbReference type="NCBI Taxonomy" id="1437009"/>
    <lineage>
        <taxon>Bacteria</taxon>
        <taxon>Pseudomonadati</taxon>
        <taxon>Pseudomonadota</taxon>
        <taxon>Alphaproteobacteria</taxon>
        <taxon>Hyphomicrobiales</taxon>
        <taxon>Methylopilaceae</taxon>
        <taxon>Chenggangzhangella</taxon>
    </lineage>
</organism>
<keyword evidence="4" id="KW-1185">Reference proteome</keyword>
<dbReference type="InterPro" id="IPR003806">
    <property type="entry name" value="ATP-grasp_PylC-type"/>
</dbReference>
<dbReference type="EMBL" id="CP081869">
    <property type="protein sequence ID" value="QZO02520.1"/>
    <property type="molecule type" value="Genomic_DNA"/>
</dbReference>
<dbReference type="Gene3D" id="2.30.36.100">
    <property type="match status" value="1"/>
</dbReference>
<accession>A0A9E6REE0</accession>
<protein>
    <submittedName>
        <fullName evidence="3">ATP-grasp domain-containing protein</fullName>
    </submittedName>
</protein>
<dbReference type="Gene3D" id="3.40.50.11770">
    <property type="match status" value="1"/>
</dbReference>
<dbReference type="InterPro" id="IPR024710">
    <property type="entry name" value="MfnD"/>
</dbReference>
<feature type="domain" description="Tyramine--L-glutamate ligase pre ATP-grasp" evidence="2">
    <location>
        <begin position="16"/>
        <end position="90"/>
    </location>
</feature>
<dbReference type="Proteomes" id="UP000825701">
    <property type="component" value="Chromosome"/>
</dbReference>
<evidence type="ECO:0000313" key="3">
    <source>
        <dbReference type="EMBL" id="QZO02520.1"/>
    </source>
</evidence>
<dbReference type="Pfam" id="PF02655">
    <property type="entry name" value="ATP-grasp_3"/>
    <property type="match status" value="1"/>
</dbReference>
<dbReference type="Gene3D" id="3.30.470.20">
    <property type="entry name" value="ATP-grasp fold, B domain"/>
    <property type="match status" value="1"/>
</dbReference>
<dbReference type="PIRSF" id="PIRSF016766">
    <property type="entry name" value="UCP016766_ATPgrasp"/>
    <property type="match status" value="1"/>
</dbReference>
<dbReference type="SUPFAM" id="SSF56059">
    <property type="entry name" value="Glutathione synthetase ATP-binding domain-like"/>
    <property type="match status" value="1"/>
</dbReference>
<dbReference type="GO" id="GO:0005524">
    <property type="term" value="F:ATP binding"/>
    <property type="evidence" value="ECO:0007669"/>
    <property type="project" value="InterPro"/>
</dbReference>